<feature type="compositionally biased region" description="Low complexity" evidence="1">
    <location>
        <begin position="145"/>
        <end position="155"/>
    </location>
</feature>
<dbReference type="InParanoid" id="W4K1N2"/>
<feature type="compositionally biased region" description="Polar residues" evidence="1">
    <location>
        <begin position="55"/>
        <end position="68"/>
    </location>
</feature>
<evidence type="ECO:0000313" key="4">
    <source>
        <dbReference type="Proteomes" id="UP000030671"/>
    </source>
</evidence>
<feature type="domain" description="Phosphatidate phosphatase APP1 catalytic" evidence="2">
    <location>
        <begin position="312"/>
        <end position="463"/>
    </location>
</feature>
<dbReference type="PANTHER" id="PTHR28208:SF3">
    <property type="entry name" value="PHOSPHATIDATE PHOSPHATASE APP1"/>
    <property type="match status" value="1"/>
</dbReference>
<feature type="region of interest" description="Disordered" evidence="1">
    <location>
        <begin position="47"/>
        <end position="71"/>
    </location>
</feature>
<name>W4K1N2_HETIT</name>
<dbReference type="Pfam" id="PF09949">
    <property type="entry name" value="APP1_cat"/>
    <property type="match status" value="1"/>
</dbReference>
<dbReference type="GO" id="GO:0030479">
    <property type="term" value="C:actin cortical patch"/>
    <property type="evidence" value="ECO:0007669"/>
    <property type="project" value="TreeGrafter"/>
</dbReference>
<dbReference type="InterPro" id="IPR052935">
    <property type="entry name" value="Mg2+_PAP"/>
</dbReference>
<keyword evidence="4" id="KW-1185">Reference proteome</keyword>
<evidence type="ECO:0000256" key="1">
    <source>
        <dbReference type="SAM" id="MobiDB-lite"/>
    </source>
</evidence>
<dbReference type="eggNOG" id="ENOG502QT5E">
    <property type="taxonomic scope" value="Eukaryota"/>
</dbReference>
<dbReference type="AlphaFoldDB" id="W4K1N2"/>
<gene>
    <name evidence="3" type="ORF">HETIRDRAFT_50464</name>
</gene>
<dbReference type="HOGENOM" id="CLU_017236_0_0_1"/>
<organism evidence="3 4">
    <name type="scientific">Heterobasidion irregulare (strain TC 32-1)</name>
    <dbReference type="NCBI Taxonomy" id="747525"/>
    <lineage>
        <taxon>Eukaryota</taxon>
        <taxon>Fungi</taxon>
        <taxon>Dikarya</taxon>
        <taxon>Basidiomycota</taxon>
        <taxon>Agaricomycotina</taxon>
        <taxon>Agaricomycetes</taxon>
        <taxon>Russulales</taxon>
        <taxon>Bondarzewiaceae</taxon>
        <taxon>Heterobasidion</taxon>
        <taxon>Heterobasidion annosum species complex</taxon>
    </lineage>
</organism>
<dbReference type="RefSeq" id="XP_009548781.1">
    <property type="nucleotide sequence ID" value="XM_009550486.1"/>
</dbReference>
<dbReference type="PANTHER" id="PTHR28208">
    <property type="entry name" value="PHOSPHATIDATE PHOSPHATASE APP1"/>
    <property type="match status" value="1"/>
</dbReference>
<dbReference type="OrthoDB" id="2117591at2759"/>
<feature type="region of interest" description="Disordered" evidence="1">
    <location>
        <begin position="268"/>
        <end position="297"/>
    </location>
</feature>
<feature type="compositionally biased region" description="Low complexity" evidence="1">
    <location>
        <begin position="97"/>
        <end position="118"/>
    </location>
</feature>
<evidence type="ECO:0000313" key="3">
    <source>
        <dbReference type="EMBL" id="ETW79250.1"/>
    </source>
</evidence>
<dbReference type="KEGG" id="hir:HETIRDRAFT_50464"/>
<dbReference type="EMBL" id="KI925461">
    <property type="protein sequence ID" value="ETW79250.1"/>
    <property type="molecule type" value="Genomic_DNA"/>
</dbReference>
<dbReference type="Proteomes" id="UP000030671">
    <property type="component" value="Unassembled WGS sequence"/>
</dbReference>
<feature type="region of interest" description="Disordered" evidence="1">
    <location>
        <begin position="93"/>
        <end position="158"/>
    </location>
</feature>
<reference evidence="3 4" key="1">
    <citation type="journal article" date="2012" name="New Phytol.">
        <title>Insight into trade-off between wood decay and parasitism from the genome of a fungal forest pathogen.</title>
        <authorList>
            <person name="Olson A."/>
            <person name="Aerts A."/>
            <person name="Asiegbu F."/>
            <person name="Belbahri L."/>
            <person name="Bouzid O."/>
            <person name="Broberg A."/>
            <person name="Canback B."/>
            <person name="Coutinho P.M."/>
            <person name="Cullen D."/>
            <person name="Dalman K."/>
            <person name="Deflorio G."/>
            <person name="van Diepen L.T."/>
            <person name="Dunand C."/>
            <person name="Duplessis S."/>
            <person name="Durling M."/>
            <person name="Gonthier P."/>
            <person name="Grimwood J."/>
            <person name="Fossdal C.G."/>
            <person name="Hansson D."/>
            <person name="Henrissat B."/>
            <person name="Hietala A."/>
            <person name="Himmelstrand K."/>
            <person name="Hoffmeister D."/>
            <person name="Hogberg N."/>
            <person name="James T.Y."/>
            <person name="Karlsson M."/>
            <person name="Kohler A."/>
            <person name="Kues U."/>
            <person name="Lee Y.H."/>
            <person name="Lin Y.C."/>
            <person name="Lind M."/>
            <person name="Lindquist E."/>
            <person name="Lombard V."/>
            <person name="Lucas S."/>
            <person name="Lunden K."/>
            <person name="Morin E."/>
            <person name="Murat C."/>
            <person name="Park J."/>
            <person name="Raffaello T."/>
            <person name="Rouze P."/>
            <person name="Salamov A."/>
            <person name="Schmutz J."/>
            <person name="Solheim H."/>
            <person name="Stahlberg J."/>
            <person name="Velez H."/>
            <person name="de Vries R.P."/>
            <person name="Wiebenga A."/>
            <person name="Woodward S."/>
            <person name="Yakovlev I."/>
            <person name="Garbelotto M."/>
            <person name="Martin F."/>
            <person name="Grigoriev I.V."/>
            <person name="Stenlid J."/>
        </authorList>
    </citation>
    <scope>NUCLEOTIDE SEQUENCE [LARGE SCALE GENOMIC DNA]</scope>
    <source>
        <strain evidence="3 4">TC 32-1</strain>
    </source>
</reference>
<dbReference type="InterPro" id="IPR019236">
    <property type="entry name" value="APP1_cat"/>
</dbReference>
<sequence length="479" mass="50424">PPRTIGAPYDVDIFVSGYAVKHRAPGLLTRSQKTVLKLAKTFAALPKFAGPPSPSSSHENLSRMSLSKSTEELLASMELPPRPDEMTPELELRTLHSSSSRSRNGSSATLASTSQTSLVPSSTGSFPPAFPDLPPLPGSPPPPATAASASAPPSSLQNELQRLHANLESRLAPFWAAALSARTVRVAVHPLAAAAAAAGDDASSDDGRAGGHAAIVAGSATTSADGAFQIRLTIPWEDLCTHPMGVHVAFGDPTREHDFVLRAELLPAPTTQPTTPTATSTLAGAPASRTPSPPAAPSAAAEAVVPLTHSPVRVISDIDDTCKLSHVASGARAVFYNVFVRDLHESLIRGMGDWYGAMWARGVRFHYVSNGPFELLPVITEFFQLARLPPGSIRLRSYGTRTLFTGLLSAPATRKRAGVLDVLASFPRARFLLVGDAGEQDLELYAALARERPAQVLAVFIRDVTPYGGGEVGIQDPTG</sequence>
<evidence type="ECO:0000259" key="2">
    <source>
        <dbReference type="Pfam" id="PF09949"/>
    </source>
</evidence>
<feature type="non-terminal residue" evidence="3">
    <location>
        <position position="479"/>
    </location>
</feature>
<dbReference type="GO" id="GO:0008195">
    <property type="term" value="F:phosphatidate phosphatase activity"/>
    <property type="evidence" value="ECO:0007669"/>
    <property type="project" value="InterPro"/>
</dbReference>
<dbReference type="GeneID" id="20678146"/>
<feature type="compositionally biased region" description="Low complexity" evidence="1">
    <location>
        <begin position="268"/>
        <end position="290"/>
    </location>
</feature>
<feature type="compositionally biased region" description="Pro residues" evidence="1">
    <location>
        <begin position="128"/>
        <end position="144"/>
    </location>
</feature>
<accession>W4K1N2</accession>
<proteinExistence type="predicted"/>
<protein>
    <recommendedName>
        <fullName evidence="2">Phosphatidate phosphatase APP1 catalytic domain-containing protein</fullName>
    </recommendedName>
</protein>
<feature type="non-terminal residue" evidence="3">
    <location>
        <position position="1"/>
    </location>
</feature>